<dbReference type="InParanoid" id="A0A077ZQM3"/>
<keyword evidence="2" id="KW-1133">Transmembrane helix</keyword>
<dbReference type="GO" id="GO:0042910">
    <property type="term" value="F:xenobiotic transmembrane transporter activity"/>
    <property type="evidence" value="ECO:0007669"/>
    <property type="project" value="InterPro"/>
</dbReference>
<dbReference type="InterPro" id="IPR002528">
    <property type="entry name" value="MATE_fam"/>
</dbReference>
<dbReference type="GO" id="GO:0015297">
    <property type="term" value="F:antiporter activity"/>
    <property type="evidence" value="ECO:0007669"/>
    <property type="project" value="InterPro"/>
</dbReference>
<feature type="transmembrane region" description="Helical" evidence="2">
    <location>
        <begin position="212"/>
        <end position="235"/>
    </location>
</feature>
<dbReference type="GO" id="GO:0016020">
    <property type="term" value="C:membrane"/>
    <property type="evidence" value="ECO:0007669"/>
    <property type="project" value="InterPro"/>
</dbReference>
<dbReference type="OrthoDB" id="2126698at2759"/>
<feature type="transmembrane region" description="Helical" evidence="2">
    <location>
        <begin position="385"/>
        <end position="408"/>
    </location>
</feature>
<organism evidence="3 4">
    <name type="scientific">Stylonychia lemnae</name>
    <name type="common">Ciliate</name>
    <dbReference type="NCBI Taxonomy" id="5949"/>
    <lineage>
        <taxon>Eukaryota</taxon>
        <taxon>Sar</taxon>
        <taxon>Alveolata</taxon>
        <taxon>Ciliophora</taxon>
        <taxon>Intramacronucleata</taxon>
        <taxon>Spirotrichea</taxon>
        <taxon>Stichotrichia</taxon>
        <taxon>Sporadotrichida</taxon>
        <taxon>Oxytrichidae</taxon>
        <taxon>Stylonychinae</taxon>
        <taxon>Stylonychia</taxon>
    </lineage>
</organism>
<keyword evidence="2" id="KW-0472">Membrane</keyword>
<dbReference type="OMA" id="RACDATW"/>
<feature type="transmembrane region" description="Helical" evidence="2">
    <location>
        <begin position="135"/>
        <end position="155"/>
    </location>
</feature>
<feature type="transmembrane region" description="Helical" evidence="2">
    <location>
        <begin position="324"/>
        <end position="346"/>
    </location>
</feature>
<feature type="transmembrane region" description="Helical" evidence="2">
    <location>
        <begin position="241"/>
        <end position="262"/>
    </location>
</feature>
<proteinExistence type="inferred from homology"/>
<evidence type="ECO:0000256" key="2">
    <source>
        <dbReference type="SAM" id="Phobius"/>
    </source>
</evidence>
<feature type="transmembrane region" description="Helical" evidence="2">
    <location>
        <begin position="70"/>
        <end position="93"/>
    </location>
</feature>
<protein>
    <submittedName>
        <fullName evidence="3">Na+-driven multidrug efflux pump</fullName>
    </submittedName>
</protein>
<dbReference type="Proteomes" id="UP000039865">
    <property type="component" value="Unassembled WGS sequence"/>
</dbReference>
<accession>A0A077ZQM3</accession>
<feature type="transmembrane region" description="Helical" evidence="2">
    <location>
        <begin position="161"/>
        <end position="186"/>
    </location>
</feature>
<feature type="transmembrane region" description="Helical" evidence="2">
    <location>
        <begin position="283"/>
        <end position="304"/>
    </location>
</feature>
<evidence type="ECO:0000313" key="4">
    <source>
        <dbReference type="Proteomes" id="UP000039865"/>
    </source>
</evidence>
<sequence>MIPDIINIQLLGVYASTEEVNAVGLSTALLNLMPFSIMAGTNGALETFLNQCHGSKQYSLAGQYLNTARIILISAFLPLSLILWFSDSILIFFKQDFITSNLANTYLQILIPGLLFQFLFDIQKRLLQAFKLQKYLMLITLFTSFTHYITARVLIEYYDMGIIGAAIATSSTYIINYILSMVLTYFQPVVSLTSIGVSIDGHKFRTLIKVGFYNFMMGSFKFWSYQYIILLSAYIGMIEQTVLITLFMINNLLLSLAIGVSTSFSQLIGSSIGGKRYNTAKNYVVFVYQLYLPISLFMFLIIFIGKGKIVQMLSKDEIFIEKMLQFIDLMIIALLLDYLSMFQMGIIRGIGLYQKSVIAYFFGFAILLSPLATLQLLIFNQGQQGIWTSLIATFVFINICYALIIWGLNFRFQFYDGNNTIKLEKQVKCQQQQSTQNIDENGNNQFLLIANHTDSLVKKDNIQSIN</sequence>
<evidence type="ECO:0000313" key="3">
    <source>
        <dbReference type="EMBL" id="CDW71680.1"/>
    </source>
</evidence>
<name>A0A077ZQM3_STYLE</name>
<dbReference type="Pfam" id="PF01554">
    <property type="entry name" value="MatE"/>
    <property type="match status" value="2"/>
</dbReference>
<dbReference type="AlphaFoldDB" id="A0A077ZQM3"/>
<feature type="transmembrane region" description="Helical" evidence="2">
    <location>
        <begin position="358"/>
        <end position="379"/>
    </location>
</feature>
<reference evidence="3 4" key="1">
    <citation type="submission" date="2014-06" db="EMBL/GenBank/DDBJ databases">
        <authorList>
            <person name="Swart Estienne"/>
        </authorList>
    </citation>
    <scope>NUCLEOTIDE SEQUENCE [LARGE SCALE GENOMIC DNA]</scope>
    <source>
        <strain evidence="3 4">130c</strain>
    </source>
</reference>
<comment type="similarity">
    <text evidence="1">Belongs to the multi antimicrobial extrusion (MATE) (TC 2.A.66.1) family.</text>
</comment>
<evidence type="ECO:0000256" key="1">
    <source>
        <dbReference type="ARBA" id="ARBA00010199"/>
    </source>
</evidence>
<dbReference type="PANTHER" id="PTHR11206">
    <property type="entry name" value="MULTIDRUG RESISTANCE PROTEIN"/>
    <property type="match status" value="1"/>
</dbReference>
<keyword evidence="4" id="KW-1185">Reference proteome</keyword>
<gene>
    <name evidence="3" type="primary">Contig6618.g7076</name>
    <name evidence="3" type="ORF">STYLEM_628</name>
</gene>
<dbReference type="EMBL" id="CCKQ01000598">
    <property type="protein sequence ID" value="CDW71680.1"/>
    <property type="molecule type" value="Genomic_DNA"/>
</dbReference>
<feature type="transmembrane region" description="Helical" evidence="2">
    <location>
        <begin position="105"/>
        <end position="123"/>
    </location>
</feature>
<keyword evidence="2" id="KW-0812">Transmembrane</keyword>